<dbReference type="Proteomes" id="UP000838878">
    <property type="component" value="Chromosome 10"/>
</dbReference>
<keyword evidence="1" id="KW-0732">Signal</keyword>
<name>A0A8J9Y147_9NEOP</name>
<feature type="chain" id="PRO_5035425717" description="Secreted protein" evidence="1">
    <location>
        <begin position="20"/>
        <end position="80"/>
    </location>
</feature>
<evidence type="ECO:0000313" key="3">
    <source>
        <dbReference type="Proteomes" id="UP000838878"/>
    </source>
</evidence>
<evidence type="ECO:0000256" key="1">
    <source>
        <dbReference type="SAM" id="SignalP"/>
    </source>
</evidence>
<sequence>MSGRALILLVSISVLNIDALRVYNTIVGTHARENGSKTLYYMDKLLQKGPSHKWQEKNNNVSEKPAYNAGTTVSCCDSIL</sequence>
<dbReference type="EMBL" id="OV170230">
    <property type="protein sequence ID" value="CAH0715044.1"/>
    <property type="molecule type" value="Genomic_DNA"/>
</dbReference>
<feature type="signal peptide" evidence="1">
    <location>
        <begin position="1"/>
        <end position="19"/>
    </location>
</feature>
<accession>A0A8J9Y147</accession>
<proteinExistence type="predicted"/>
<dbReference type="AlphaFoldDB" id="A0A8J9Y147"/>
<protein>
    <recommendedName>
        <fullName evidence="4">Secreted protein</fullName>
    </recommendedName>
</protein>
<reference evidence="2" key="1">
    <citation type="submission" date="2021-12" db="EMBL/GenBank/DDBJ databases">
        <authorList>
            <person name="Martin H S."/>
        </authorList>
    </citation>
    <scope>NUCLEOTIDE SEQUENCE</scope>
</reference>
<organism evidence="2 3">
    <name type="scientific">Brenthis ino</name>
    <name type="common">lesser marbled fritillary</name>
    <dbReference type="NCBI Taxonomy" id="405034"/>
    <lineage>
        <taxon>Eukaryota</taxon>
        <taxon>Metazoa</taxon>
        <taxon>Ecdysozoa</taxon>
        <taxon>Arthropoda</taxon>
        <taxon>Hexapoda</taxon>
        <taxon>Insecta</taxon>
        <taxon>Pterygota</taxon>
        <taxon>Neoptera</taxon>
        <taxon>Endopterygota</taxon>
        <taxon>Lepidoptera</taxon>
        <taxon>Glossata</taxon>
        <taxon>Ditrysia</taxon>
        <taxon>Papilionoidea</taxon>
        <taxon>Nymphalidae</taxon>
        <taxon>Heliconiinae</taxon>
        <taxon>Argynnini</taxon>
        <taxon>Brenthis</taxon>
    </lineage>
</organism>
<keyword evidence="3" id="KW-1185">Reference proteome</keyword>
<evidence type="ECO:0000313" key="2">
    <source>
        <dbReference type="EMBL" id="CAH0715044.1"/>
    </source>
</evidence>
<evidence type="ECO:0008006" key="4">
    <source>
        <dbReference type="Google" id="ProtNLM"/>
    </source>
</evidence>
<gene>
    <name evidence="2" type="ORF">BINO364_LOCUS2032</name>
</gene>
<feature type="non-terminal residue" evidence="2">
    <location>
        <position position="80"/>
    </location>
</feature>